<keyword evidence="6" id="KW-1133">Transmembrane helix</keyword>
<feature type="transmembrane region" description="Helical" evidence="6">
    <location>
        <begin position="1255"/>
        <end position="1285"/>
    </location>
</feature>
<dbReference type="PROSITE" id="PS50222">
    <property type="entry name" value="EF_HAND_2"/>
    <property type="match status" value="5"/>
</dbReference>
<feature type="domain" description="EF-hand" evidence="9">
    <location>
        <begin position="1182"/>
        <end position="1211"/>
    </location>
</feature>
<dbReference type="InterPro" id="IPR002048">
    <property type="entry name" value="EF_hand_dom"/>
</dbReference>
<dbReference type="InterPro" id="IPR001478">
    <property type="entry name" value="PDZ"/>
</dbReference>
<evidence type="ECO:0000313" key="11">
    <source>
        <dbReference type="Proteomes" id="UP000037460"/>
    </source>
</evidence>
<evidence type="ECO:0000256" key="4">
    <source>
        <dbReference type="PROSITE-ProRule" id="PRU00076"/>
    </source>
</evidence>
<feature type="region of interest" description="Disordered" evidence="5">
    <location>
        <begin position="81"/>
        <end position="111"/>
    </location>
</feature>
<evidence type="ECO:0000256" key="1">
    <source>
        <dbReference type="ARBA" id="ARBA00022723"/>
    </source>
</evidence>
<dbReference type="PROSITE" id="PS50026">
    <property type="entry name" value="EGF_3"/>
    <property type="match status" value="1"/>
</dbReference>
<feature type="region of interest" description="Disordered" evidence="5">
    <location>
        <begin position="547"/>
        <end position="594"/>
    </location>
</feature>
<dbReference type="InterPro" id="IPR011992">
    <property type="entry name" value="EF-hand-dom_pair"/>
</dbReference>
<keyword evidence="4" id="KW-1015">Disulfide bond</keyword>
<dbReference type="SMART" id="SM00054">
    <property type="entry name" value="EFh"/>
    <property type="match status" value="6"/>
</dbReference>
<feature type="compositionally biased region" description="Polar residues" evidence="5">
    <location>
        <begin position="748"/>
        <end position="777"/>
    </location>
</feature>
<evidence type="ECO:0000256" key="6">
    <source>
        <dbReference type="SAM" id="Phobius"/>
    </source>
</evidence>
<accession>A0A0M0JKU9</accession>
<name>A0A0M0JKU9_9EUKA</name>
<dbReference type="EMBL" id="JWZX01002745">
    <property type="protein sequence ID" value="KOO27216.1"/>
    <property type="molecule type" value="Genomic_DNA"/>
</dbReference>
<dbReference type="SUPFAM" id="SSF47473">
    <property type="entry name" value="EF-hand"/>
    <property type="match status" value="2"/>
</dbReference>
<dbReference type="InterPro" id="IPR018247">
    <property type="entry name" value="EF_Hand_1_Ca_BS"/>
</dbReference>
<feature type="transmembrane region" description="Helical" evidence="6">
    <location>
        <begin position="1291"/>
        <end position="1318"/>
    </location>
</feature>
<dbReference type="Gene3D" id="1.10.238.10">
    <property type="entry name" value="EF-hand"/>
    <property type="match status" value="3"/>
</dbReference>
<dbReference type="SUPFAM" id="SSF50156">
    <property type="entry name" value="PDZ domain-like"/>
    <property type="match status" value="1"/>
</dbReference>
<feature type="region of interest" description="Disordered" evidence="5">
    <location>
        <begin position="193"/>
        <end position="220"/>
    </location>
</feature>
<keyword evidence="1" id="KW-0479">Metal-binding</keyword>
<feature type="disulfide bond" evidence="4">
    <location>
        <begin position="4"/>
        <end position="13"/>
    </location>
</feature>
<feature type="compositionally biased region" description="Pro residues" evidence="5">
    <location>
        <begin position="83"/>
        <end position="111"/>
    </location>
</feature>
<feature type="region of interest" description="Disordered" evidence="5">
    <location>
        <begin position="691"/>
        <end position="845"/>
    </location>
</feature>
<dbReference type="InterPro" id="IPR036034">
    <property type="entry name" value="PDZ_sf"/>
</dbReference>
<dbReference type="Gene3D" id="2.30.42.10">
    <property type="match status" value="1"/>
</dbReference>
<feature type="compositionally biased region" description="Low complexity" evidence="5">
    <location>
        <begin position="616"/>
        <end position="625"/>
    </location>
</feature>
<feature type="region of interest" description="Disordered" evidence="5">
    <location>
        <begin position="859"/>
        <end position="897"/>
    </location>
</feature>
<feature type="region of interest" description="Disordered" evidence="5">
    <location>
        <begin position="616"/>
        <end position="657"/>
    </location>
</feature>
<protein>
    <submittedName>
        <fullName evidence="10">Putative involucrin</fullName>
    </submittedName>
</protein>
<dbReference type="GO" id="GO:0005509">
    <property type="term" value="F:calcium ion binding"/>
    <property type="evidence" value="ECO:0007669"/>
    <property type="project" value="InterPro"/>
</dbReference>
<dbReference type="InterPro" id="IPR000742">
    <property type="entry name" value="EGF"/>
</dbReference>
<dbReference type="Proteomes" id="UP000037460">
    <property type="component" value="Unassembled WGS sequence"/>
</dbReference>
<feature type="domain" description="EF-hand" evidence="9">
    <location>
        <begin position="1156"/>
        <end position="1181"/>
    </location>
</feature>
<feature type="transmembrane region" description="Helical" evidence="6">
    <location>
        <begin position="119"/>
        <end position="139"/>
    </location>
</feature>
<feature type="domain" description="EGF-like" evidence="7">
    <location>
        <begin position="1"/>
        <end position="14"/>
    </location>
</feature>
<dbReference type="PROSITE" id="PS50106">
    <property type="entry name" value="PDZ"/>
    <property type="match status" value="1"/>
</dbReference>
<feature type="domain" description="PDZ" evidence="8">
    <location>
        <begin position="977"/>
        <end position="1065"/>
    </location>
</feature>
<comment type="caution">
    <text evidence="4">Lacks conserved residue(s) required for the propagation of feature annotation.</text>
</comment>
<keyword evidence="3" id="KW-0106">Calcium</keyword>
<evidence type="ECO:0000256" key="5">
    <source>
        <dbReference type="SAM" id="MobiDB-lite"/>
    </source>
</evidence>
<dbReference type="PROSITE" id="PS00018">
    <property type="entry name" value="EF_HAND_1"/>
    <property type="match status" value="6"/>
</dbReference>
<keyword evidence="2" id="KW-0677">Repeat</keyword>
<dbReference type="OrthoDB" id="10042433at2759"/>
<comment type="caution">
    <text evidence="10">The sequence shown here is derived from an EMBL/GenBank/DDBJ whole genome shotgun (WGS) entry which is preliminary data.</text>
</comment>
<evidence type="ECO:0000313" key="10">
    <source>
        <dbReference type="EMBL" id="KOO27216.1"/>
    </source>
</evidence>
<dbReference type="CDD" id="cd00051">
    <property type="entry name" value="EFh"/>
    <property type="match status" value="2"/>
</dbReference>
<feature type="domain" description="EF-hand" evidence="9">
    <location>
        <begin position="1364"/>
        <end position="1387"/>
    </location>
</feature>
<dbReference type="PROSITE" id="PS01186">
    <property type="entry name" value="EGF_2"/>
    <property type="match status" value="1"/>
</dbReference>
<dbReference type="PANTHER" id="PTHR10891">
    <property type="entry name" value="EF-HAND CALCIUM-BINDING DOMAIN CONTAINING PROTEIN"/>
    <property type="match status" value="1"/>
</dbReference>
<feature type="domain" description="EF-hand" evidence="9">
    <location>
        <begin position="1227"/>
        <end position="1250"/>
    </location>
</feature>
<keyword evidence="4" id="KW-0245">EGF-like domain</keyword>
<feature type="domain" description="EF-hand" evidence="9">
    <location>
        <begin position="1332"/>
        <end position="1355"/>
    </location>
</feature>
<evidence type="ECO:0000259" key="7">
    <source>
        <dbReference type="PROSITE" id="PS50026"/>
    </source>
</evidence>
<dbReference type="Pfam" id="PF13202">
    <property type="entry name" value="EF-hand_5"/>
    <property type="match status" value="5"/>
</dbReference>
<keyword evidence="6" id="KW-0472">Membrane</keyword>
<proteinExistence type="predicted"/>
<keyword evidence="6" id="KW-0812">Transmembrane</keyword>
<evidence type="ECO:0000256" key="2">
    <source>
        <dbReference type="ARBA" id="ARBA00022737"/>
    </source>
</evidence>
<evidence type="ECO:0000259" key="8">
    <source>
        <dbReference type="PROSITE" id="PS50106"/>
    </source>
</evidence>
<sequence length="1428" mass="149763">MCHCPPGYLDVNCSTRVLCAYWDDGYASWSDVGVNTSEHARSAPPDIRGVERESVTFYGGDATTFCSISHLTDFTALMLQGFPDPPPPPPGEPPPASPSPPPSPAGPPIIMLPPPQADAGIIIGVLTILLFFNWSSVAVHRRWVLLMRRGWDGDWKIIVTCGLCRRRKIDPDASPQKPARSRFAFRKINSRKVMPSPVTDGPDHPNLAGDRLAEPGPKVPVRWPKKGEKLEVNVAEKTANTFSDLPDKTIASVFARSFPRLSRFLVRAWHGARHDHTLVRLWAARENASGYMLSRLQAIQLVSTSLVASLTTACVIMAIRHGWELPTSYNAVLTRPRGEYNGGIDPAKIEVGVAVWVGFLSSLGALVATVVAANTFRFVNLGKEEGALKKSHYDVSAADDDAAAAAAAAAEANWREPKEGVLVEVLGPPPPVLIRDGAAIAIGASKANEAILDPQASRMLLNIPTRTPVVKRTLGKIDALGAAFESPELKSPELKSPELKSPELKFPELKSHELKSPELKSHELKSPELKAAGMPEATSASLGDVEACMVPNGSRPSSRESAMPTGAAESGALLPPSATGLPLSRPQSAEEPAQGAFVSLTPAAAAEVFPAPEAAHMAAADAAAARAKKEIEDDSPSEYSPGGVSDDEEADSAKNAAVDAIHRRASCCSGAPGEEPPFAATAPGRLLASVVESVEEATPPPPARVDAWATGTLPSVAADDQPGLAEKEPEAPSPPLKPDLRPARPGSAANTRPGSGLISSRSIANCGSVNDGFSTASDGGIVLSGKSRPSSAARLPTVCAPEQWVSGSRRNSRPSSTDGFAARGMGAPAASGFARPSSAAPTRLPPAIGTLAEAGALEEAEGVATTLEKRRSPADSDGGFDDAFDPSPRASRSMAMPARPGIAPASLAWNAVEEEEGIRLQASPPPSPPSPTAAEGAGTGITNGARSETAAERKLAKAKADAEARWNARPDAAEDIEIVLKRNSHGRFGVSFGAPGDGTIRLETISDAHMIDDDDRMRLCVGDIVLSLNGTKLKNGFLAQQSERALQRMIEKAGEQMVLHVCRPSEMVYEGNNKAAAARAELDAMQAADAAKRVREALEEGDVIGAASIRSAEAARRTKLALDADGDGKVSAAELAAGTTRALFAGVRFFEKKATAVIDTDGDGKVSAAEMAAALTFAGVRKKAVAALDADGDGKVSAAEMAAGAAAAARKASMKLSKWQEEIRASLDTDGDGHVSAAELAEGIRRARIAFVKRVVVAMSLATVWVANLAAVVLMGFIALIATLVLTPNELWVALISWGFAVLWTIAVIEPIWILFWVTLTILFRWLLTLGFDTDGDGQISFKELRMGAKKAADAKAAAIKANMDTDGDGKLSAGEVAAAIGRSTRNMIGSVGGSIISRSISRPLHSNMIGSVGSSVSRATSRRGRNK</sequence>
<organism evidence="10 11">
    <name type="scientific">Chrysochromulina tobinii</name>
    <dbReference type="NCBI Taxonomy" id="1460289"/>
    <lineage>
        <taxon>Eukaryota</taxon>
        <taxon>Haptista</taxon>
        <taxon>Haptophyta</taxon>
        <taxon>Prymnesiophyceae</taxon>
        <taxon>Prymnesiales</taxon>
        <taxon>Chrysochromulinaceae</taxon>
        <taxon>Chrysochromulina</taxon>
    </lineage>
</organism>
<evidence type="ECO:0000259" key="9">
    <source>
        <dbReference type="PROSITE" id="PS50222"/>
    </source>
</evidence>
<dbReference type="InterPro" id="IPR039647">
    <property type="entry name" value="EF_hand_pair_protein_CML-like"/>
</dbReference>
<feature type="region of interest" description="Disordered" evidence="5">
    <location>
        <begin position="916"/>
        <end position="946"/>
    </location>
</feature>
<feature type="region of interest" description="Disordered" evidence="5">
    <location>
        <begin position="508"/>
        <end position="528"/>
    </location>
</feature>
<evidence type="ECO:0000256" key="3">
    <source>
        <dbReference type="ARBA" id="ARBA00022837"/>
    </source>
</evidence>
<keyword evidence="11" id="KW-1185">Reference proteome</keyword>
<reference evidence="11" key="1">
    <citation type="journal article" date="2015" name="PLoS Genet.">
        <title>Genome Sequence and Transcriptome Analyses of Chrysochromulina tobin: Metabolic Tools for Enhanced Algal Fitness in the Prominent Order Prymnesiales (Haptophyceae).</title>
        <authorList>
            <person name="Hovde B.T."/>
            <person name="Deodato C.R."/>
            <person name="Hunsperger H.M."/>
            <person name="Ryken S.A."/>
            <person name="Yost W."/>
            <person name="Jha R.K."/>
            <person name="Patterson J."/>
            <person name="Monnat R.J. Jr."/>
            <person name="Barlow S.B."/>
            <person name="Starkenburg S.R."/>
            <person name="Cattolico R.A."/>
        </authorList>
    </citation>
    <scope>NUCLEOTIDE SEQUENCE</scope>
    <source>
        <strain evidence="11">CCMP291</strain>
    </source>
</reference>
<feature type="compositionally biased region" description="Polar residues" evidence="5">
    <location>
        <begin position="805"/>
        <end position="818"/>
    </location>
</feature>
<feature type="transmembrane region" description="Helical" evidence="6">
    <location>
        <begin position="353"/>
        <end position="373"/>
    </location>
</feature>
<gene>
    <name evidence="10" type="ORF">Ctob_006312</name>
</gene>